<comment type="subcellular location">
    <subcellularLocation>
        <location evidence="1">Cell membrane</location>
        <topology evidence="1">Multi-pass membrane protein</topology>
    </subcellularLocation>
</comment>
<feature type="transmembrane region" description="Helical" evidence="6">
    <location>
        <begin position="33"/>
        <end position="54"/>
    </location>
</feature>
<proteinExistence type="predicted"/>
<organism evidence="7 8">
    <name type="scientific">Methanococcoides seepicolus</name>
    <dbReference type="NCBI Taxonomy" id="2828780"/>
    <lineage>
        <taxon>Archaea</taxon>
        <taxon>Methanobacteriati</taxon>
        <taxon>Methanobacteriota</taxon>
        <taxon>Stenosarchaea group</taxon>
        <taxon>Methanomicrobia</taxon>
        <taxon>Methanosarcinales</taxon>
        <taxon>Methanosarcinaceae</taxon>
        <taxon>Methanococcoides</taxon>
    </lineage>
</organism>
<reference evidence="7" key="2">
    <citation type="submission" date="2021-04" db="EMBL/GenBank/DDBJ databases">
        <authorList>
            <person name="Dong X."/>
        </authorList>
    </citation>
    <scope>NUCLEOTIDE SEQUENCE</scope>
    <source>
        <strain evidence="7">LLY</strain>
    </source>
</reference>
<dbReference type="Pfam" id="PF03788">
    <property type="entry name" value="LrgA"/>
    <property type="match status" value="1"/>
</dbReference>
<evidence type="ECO:0000256" key="3">
    <source>
        <dbReference type="ARBA" id="ARBA00022692"/>
    </source>
</evidence>
<dbReference type="AlphaFoldDB" id="A0A9E5D9M8"/>
<dbReference type="EMBL" id="JAGSOI010000010">
    <property type="protein sequence ID" value="MCM1986155.1"/>
    <property type="molecule type" value="Genomic_DNA"/>
</dbReference>
<keyword evidence="5 6" id="KW-0472">Membrane</keyword>
<feature type="transmembrane region" description="Helical" evidence="6">
    <location>
        <begin position="66"/>
        <end position="84"/>
    </location>
</feature>
<keyword evidence="3 6" id="KW-0812">Transmembrane</keyword>
<feature type="transmembrane region" description="Helical" evidence="6">
    <location>
        <begin position="90"/>
        <end position="114"/>
    </location>
</feature>
<dbReference type="PANTHER" id="PTHR33931">
    <property type="entry name" value="HOLIN-LIKE PROTEIN CIDA-RELATED"/>
    <property type="match status" value="1"/>
</dbReference>
<comment type="caution">
    <text evidence="7">The sequence shown here is derived from an EMBL/GenBank/DDBJ whole genome shotgun (WGS) entry which is preliminary data.</text>
</comment>
<evidence type="ECO:0000313" key="8">
    <source>
        <dbReference type="Proteomes" id="UP001056766"/>
    </source>
</evidence>
<gene>
    <name evidence="7" type="ORF">KDK67_03880</name>
</gene>
<dbReference type="InterPro" id="IPR005538">
    <property type="entry name" value="LrgA/CidA"/>
</dbReference>
<dbReference type="Proteomes" id="UP001056766">
    <property type="component" value="Unassembled WGS sequence"/>
</dbReference>
<evidence type="ECO:0000313" key="7">
    <source>
        <dbReference type="EMBL" id="MCM1986155.1"/>
    </source>
</evidence>
<keyword evidence="4 6" id="KW-1133">Transmembrane helix</keyword>
<accession>A0A9E5D9M8</accession>
<sequence>MIPIRYIIQLVIILAICFMGDILHNYLNLPIPGNILGMMLLLILLLTGILKLSMIEDVSNFLLKHLSFFFIPAAVGLITCFSILEGKWTALLFISVVSTFIITVVTGMTVQILMKRRKSVE</sequence>
<dbReference type="GO" id="GO:0005886">
    <property type="term" value="C:plasma membrane"/>
    <property type="evidence" value="ECO:0007669"/>
    <property type="project" value="UniProtKB-SubCell"/>
</dbReference>
<feature type="transmembrane region" description="Helical" evidence="6">
    <location>
        <begin position="7"/>
        <end position="27"/>
    </location>
</feature>
<evidence type="ECO:0000256" key="1">
    <source>
        <dbReference type="ARBA" id="ARBA00004651"/>
    </source>
</evidence>
<name>A0A9E5D9M8_9EURY</name>
<evidence type="ECO:0000256" key="4">
    <source>
        <dbReference type="ARBA" id="ARBA00022989"/>
    </source>
</evidence>
<evidence type="ECO:0000256" key="2">
    <source>
        <dbReference type="ARBA" id="ARBA00022475"/>
    </source>
</evidence>
<reference evidence="7" key="1">
    <citation type="journal article" date="2021" name="mSystems">
        <title>Bacteria and Archaea Synergistically Convert Glycine Betaine to Biogenic Methane in the Formosa Cold Seep of the South China Sea.</title>
        <authorList>
            <person name="Li L."/>
            <person name="Zhang W."/>
            <person name="Zhang S."/>
            <person name="Song L."/>
            <person name="Sun Q."/>
            <person name="Zhang H."/>
            <person name="Xiang H."/>
            <person name="Dong X."/>
        </authorList>
    </citation>
    <scope>NUCLEOTIDE SEQUENCE</scope>
    <source>
        <strain evidence="7">LLY</strain>
    </source>
</reference>
<keyword evidence="8" id="KW-1185">Reference proteome</keyword>
<protein>
    <submittedName>
        <fullName evidence="7">CidA/LrgA family protein</fullName>
    </submittedName>
</protein>
<evidence type="ECO:0000256" key="6">
    <source>
        <dbReference type="SAM" id="Phobius"/>
    </source>
</evidence>
<keyword evidence="2" id="KW-1003">Cell membrane</keyword>
<evidence type="ECO:0000256" key="5">
    <source>
        <dbReference type="ARBA" id="ARBA00023136"/>
    </source>
</evidence>
<dbReference type="PANTHER" id="PTHR33931:SF2">
    <property type="entry name" value="HOLIN-LIKE PROTEIN CIDA"/>
    <property type="match status" value="1"/>
</dbReference>